<keyword evidence="2" id="KW-0812">Transmembrane</keyword>
<feature type="region of interest" description="Disordered" evidence="1">
    <location>
        <begin position="28"/>
        <end position="59"/>
    </location>
</feature>
<dbReference type="eggNOG" id="COG5278">
    <property type="taxonomic scope" value="Bacteria"/>
</dbReference>
<evidence type="ECO:0000313" key="4">
    <source>
        <dbReference type="Proteomes" id="UP000062973"/>
    </source>
</evidence>
<feature type="transmembrane region" description="Helical" evidence="2">
    <location>
        <begin position="461"/>
        <end position="484"/>
    </location>
</feature>
<evidence type="ECO:0000256" key="2">
    <source>
        <dbReference type="SAM" id="Phobius"/>
    </source>
</evidence>
<dbReference type="EMBL" id="CP009110">
    <property type="protein sequence ID" value="AIJ26800.1"/>
    <property type="molecule type" value="Genomic_DNA"/>
</dbReference>
<dbReference type="PATRIC" id="fig|1068978.7.peg.7205"/>
<feature type="transmembrane region" description="Helical" evidence="2">
    <location>
        <begin position="286"/>
        <end position="307"/>
    </location>
</feature>
<sequence>MRNPGDLGPEDRAVRYLHAGVVRGRGVEPMTATATRPAVPGGPGGGVPEPAAPPNAPRGGLAGLFELPGAAVRGIARSARTTPGRLTVIAVGLVVLALVTGVVATITLQERKNTINDLIDHREPLAAASQEVYRSLSDADATAASAFLAIGVEPPSLRQRYDTAIARAGVALAKAASDSAGVPEAAAQVEILTRQLPVYTGLVETARANKRQGFPVGSSYLLEASSLMRTTILPAAQDLYRIDTDRLAEEQDDASSFPWVTTFLVLALLAALITTQVYLTRKTNRVLNVGLVVATAATVLALLWGGVAVTVQSVLVSSGDEDGSHQVDVLVRARIAALQARANEMLTLVARGDGGSYEQVFNALAPQVTGLLNEARGFATGDMAREVQGAADSAERWLDTHQEIRAKDVDGAYSDAVKLAVDSSVQGGAATTFANLDDALVAAIGHGRQAFLDDTRGGDRALTLLAPGFAVLAVVAAAGATMGIRDRLREYR</sequence>
<name>A0A076N7F7_AMYME</name>
<evidence type="ECO:0008006" key="5">
    <source>
        <dbReference type="Google" id="ProtNLM"/>
    </source>
</evidence>
<dbReference type="KEGG" id="amq:AMETH_6708"/>
<feature type="transmembrane region" description="Helical" evidence="2">
    <location>
        <begin position="257"/>
        <end position="279"/>
    </location>
</feature>
<feature type="transmembrane region" description="Helical" evidence="2">
    <location>
        <begin position="86"/>
        <end position="108"/>
    </location>
</feature>
<reference evidence="3 4" key="1">
    <citation type="submission" date="2014-07" db="EMBL/GenBank/DDBJ databases">
        <title>Whole Genome Sequence of the Amycolatopsis methanolica 239.</title>
        <authorList>
            <person name="Tang B."/>
        </authorList>
    </citation>
    <scope>NUCLEOTIDE SEQUENCE [LARGE SCALE GENOMIC DNA]</scope>
    <source>
        <strain evidence="3 4">239</strain>
    </source>
</reference>
<keyword evidence="2" id="KW-0472">Membrane</keyword>
<dbReference type="HOGENOM" id="CLU_038241_1_0_11"/>
<organism evidence="3 4">
    <name type="scientific">Amycolatopsis methanolica 239</name>
    <dbReference type="NCBI Taxonomy" id="1068978"/>
    <lineage>
        <taxon>Bacteria</taxon>
        <taxon>Bacillati</taxon>
        <taxon>Actinomycetota</taxon>
        <taxon>Actinomycetes</taxon>
        <taxon>Pseudonocardiales</taxon>
        <taxon>Pseudonocardiaceae</taxon>
        <taxon>Amycolatopsis</taxon>
        <taxon>Amycolatopsis methanolica group</taxon>
    </lineage>
</organism>
<evidence type="ECO:0000313" key="3">
    <source>
        <dbReference type="EMBL" id="AIJ26800.1"/>
    </source>
</evidence>
<accession>A0A076N7F7</accession>
<protein>
    <recommendedName>
        <fullName evidence="5">Secreted protein</fullName>
    </recommendedName>
</protein>
<dbReference type="Proteomes" id="UP000062973">
    <property type="component" value="Chromosome"/>
</dbReference>
<dbReference type="STRING" id="1068978.AMETH_6708"/>
<proteinExistence type="predicted"/>
<keyword evidence="2" id="KW-1133">Transmembrane helix</keyword>
<dbReference type="AlphaFoldDB" id="A0A076N7F7"/>
<keyword evidence="4" id="KW-1185">Reference proteome</keyword>
<evidence type="ECO:0000256" key="1">
    <source>
        <dbReference type="SAM" id="MobiDB-lite"/>
    </source>
</evidence>
<gene>
    <name evidence="3" type="ORF">AMETH_6708</name>
</gene>